<name>A0A380BVA5_SPHSI</name>
<dbReference type="Gene3D" id="1.10.10.10">
    <property type="entry name" value="Winged helix-like DNA-binding domain superfamily/Winged helix DNA-binding domain"/>
    <property type="match status" value="1"/>
</dbReference>
<gene>
    <name evidence="2" type="primary">mlc_2</name>
    <name evidence="2" type="ORF">NCTC11388_01805</name>
</gene>
<dbReference type="InterPro" id="IPR000600">
    <property type="entry name" value="ROK"/>
</dbReference>
<dbReference type="InterPro" id="IPR043129">
    <property type="entry name" value="ATPase_NBD"/>
</dbReference>
<dbReference type="Proteomes" id="UP000254893">
    <property type="component" value="Unassembled WGS sequence"/>
</dbReference>
<comment type="similarity">
    <text evidence="1">Belongs to the ROK (NagC/XylR) family.</text>
</comment>
<organism evidence="2 3">
    <name type="scientific">Sphingobacterium spiritivorum</name>
    <name type="common">Flavobacterium spiritivorum</name>
    <dbReference type="NCBI Taxonomy" id="258"/>
    <lineage>
        <taxon>Bacteria</taxon>
        <taxon>Pseudomonadati</taxon>
        <taxon>Bacteroidota</taxon>
        <taxon>Sphingobacteriia</taxon>
        <taxon>Sphingobacteriales</taxon>
        <taxon>Sphingobacteriaceae</taxon>
        <taxon>Sphingobacterium</taxon>
    </lineage>
</organism>
<dbReference type="SUPFAM" id="SSF46785">
    <property type="entry name" value="Winged helix' DNA-binding domain"/>
    <property type="match status" value="1"/>
</dbReference>
<accession>A0A380BVA5</accession>
<dbReference type="Gene3D" id="3.30.420.40">
    <property type="match status" value="2"/>
</dbReference>
<dbReference type="PANTHER" id="PTHR18964">
    <property type="entry name" value="ROK (REPRESSOR, ORF, KINASE) FAMILY"/>
    <property type="match status" value="1"/>
</dbReference>
<dbReference type="InterPro" id="IPR036390">
    <property type="entry name" value="WH_DNA-bd_sf"/>
</dbReference>
<protein>
    <submittedName>
        <fullName evidence="2">Making large colonies protein</fullName>
    </submittedName>
</protein>
<dbReference type="PANTHER" id="PTHR18964:SF149">
    <property type="entry name" value="BIFUNCTIONAL UDP-N-ACETYLGLUCOSAMINE 2-EPIMERASE_N-ACETYLMANNOSAMINE KINASE"/>
    <property type="match status" value="1"/>
</dbReference>
<reference evidence="2 3" key="1">
    <citation type="submission" date="2018-06" db="EMBL/GenBank/DDBJ databases">
        <authorList>
            <consortium name="Pathogen Informatics"/>
            <person name="Doyle S."/>
        </authorList>
    </citation>
    <scope>NUCLEOTIDE SEQUENCE [LARGE SCALE GENOMIC DNA]</scope>
    <source>
        <strain evidence="2 3">NCTC11388</strain>
    </source>
</reference>
<evidence type="ECO:0000313" key="2">
    <source>
        <dbReference type="EMBL" id="SUJ07746.1"/>
    </source>
</evidence>
<proteinExistence type="inferred from homology"/>
<dbReference type="InterPro" id="IPR036388">
    <property type="entry name" value="WH-like_DNA-bd_sf"/>
</dbReference>
<dbReference type="EMBL" id="UGYW01000002">
    <property type="protein sequence ID" value="SUJ07746.1"/>
    <property type="molecule type" value="Genomic_DNA"/>
</dbReference>
<evidence type="ECO:0000313" key="3">
    <source>
        <dbReference type="Proteomes" id="UP000254893"/>
    </source>
</evidence>
<dbReference type="Pfam" id="PF00480">
    <property type="entry name" value="ROK"/>
    <property type="match status" value="1"/>
</dbReference>
<evidence type="ECO:0000256" key="1">
    <source>
        <dbReference type="ARBA" id="ARBA00006479"/>
    </source>
</evidence>
<sequence length="399" mass="43910">MEKTNYGLKELIISLLYYEKSYSIADLSLLIGKSIPSTTKIINELADYNLIIEDGLAPSTGGRRPIKYTINSNLNKFILSVAIDQHYSTAVIYDLSNEERTPVFTIENHLDNHDEVFDNIVGLMEKTLQHGEFNQNNILGIGISMPGFVDNKQGTNGSYKDKNTKLYYIKREIENRFQLPTFIENDSTAIAIAEQNFGKARNTSHSLVINIGWGVGLGIIVDNKLFRGYSGYAGEFSHIPLSDSNKLCSCGKKGCLEVEASLSAAVEFAEEKLQSGEKSKLANHLTNDRLQSSNSLIQSALNGDQLAISALTKSGYMLGKGVATLIHIMNPEKIILSGRGSQAGQILMPQIQTAINEFCIPRIAQKTSVEISDLKNKAQLIGSACIVLEYSLSKFVNLN</sequence>
<dbReference type="AlphaFoldDB" id="A0A380BVA5"/>
<dbReference type="RefSeq" id="WP_115169868.1">
    <property type="nucleotide sequence ID" value="NZ_UGYW01000002.1"/>
</dbReference>
<dbReference type="SUPFAM" id="SSF53067">
    <property type="entry name" value="Actin-like ATPase domain"/>
    <property type="match status" value="1"/>
</dbReference>